<evidence type="ECO:0000256" key="1">
    <source>
        <dbReference type="SAM" id="SignalP"/>
    </source>
</evidence>
<feature type="chain" id="PRO_5045688495" description="Long-subunit fatty acid transport protein" evidence="1">
    <location>
        <begin position="32"/>
        <end position="440"/>
    </location>
</feature>
<evidence type="ECO:0008006" key="4">
    <source>
        <dbReference type="Google" id="ProtNLM"/>
    </source>
</evidence>
<reference evidence="2 3" key="1">
    <citation type="submission" date="2024-04" db="EMBL/GenBank/DDBJ databases">
        <title>WGS of bacteria from Torrens River.</title>
        <authorList>
            <person name="Wyrsch E.R."/>
            <person name="Drigo B."/>
        </authorList>
    </citation>
    <scope>NUCLEOTIDE SEQUENCE [LARGE SCALE GENOMIC DNA]</scope>
    <source>
        <strain evidence="2 3">TWI391</strain>
    </source>
</reference>
<keyword evidence="3" id="KW-1185">Reference proteome</keyword>
<keyword evidence="1" id="KW-0732">Signal</keyword>
<organism evidence="2 3">
    <name type="scientific">Sphingobacterium kitahiroshimense</name>
    <dbReference type="NCBI Taxonomy" id="470446"/>
    <lineage>
        <taxon>Bacteria</taxon>
        <taxon>Pseudomonadati</taxon>
        <taxon>Bacteroidota</taxon>
        <taxon>Sphingobacteriia</taxon>
        <taxon>Sphingobacteriales</taxon>
        <taxon>Sphingobacteriaceae</taxon>
        <taxon>Sphingobacterium</taxon>
    </lineage>
</organism>
<evidence type="ECO:0000313" key="2">
    <source>
        <dbReference type="EMBL" id="MEN5377956.1"/>
    </source>
</evidence>
<proteinExistence type="predicted"/>
<accession>A0ABV0BTC6</accession>
<protein>
    <recommendedName>
        <fullName evidence="4">Long-subunit fatty acid transport protein</fullName>
    </recommendedName>
</protein>
<dbReference type="RefSeq" id="WP_346581338.1">
    <property type="nucleotide sequence ID" value="NZ_JBDJNQ010000005.1"/>
</dbReference>
<dbReference type="EMBL" id="JBDJNQ010000005">
    <property type="protein sequence ID" value="MEN5377956.1"/>
    <property type="molecule type" value="Genomic_DNA"/>
</dbReference>
<name>A0ABV0BTC6_9SPHI</name>
<dbReference type="SUPFAM" id="SSF56935">
    <property type="entry name" value="Porins"/>
    <property type="match status" value="1"/>
</dbReference>
<feature type="signal peptide" evidence="1">
    <location>
        <begin position="1"/>
        <end position="31"/>
    </location>
</feature>
<gene>
    <name evidence="2" type="ORF">ABE541_11850</name>
</gene>
<sequence>MQKRFLSSITSKVPQVLLTLGLLYSSSAAFAQKSTSASPYSQFGLGQMREDLLPQHRAMGGLSTGVRYFGSVYNTNPSNPASYSAAQFSTFDAGLYGNFTQLSSKNKSDNTADFAFSHITMTFPMKKAGGISIGLLPYSDLGYNSNSTQKIDTVNYRKTFTGEGGLTKAYFGYGVNITKNFSVGANISYLFGTLNDFSRLELPFNYGLNVQQQDKREIQGVSFDYGAQYYKTINKEYSITVGYSGSLNNAIHDRTTSFVTRTLPSNNSDDTNIALDTVSQTDRTRRDLNLPLKHNVGITFARTNRWLVGAEFKYGDWSKFQVRKGEENLKTNYGFAIGGQITPDPTSFKYTSLMDYRIGFRYNRTQYFINKQDINDMAITFGVGLPLARNPYSGAFSKINISAELGQMGTINNSLIRERYVNLNVGFTLNDRWFRRNSID</sequence>
<comment type="caution">
    <text evidence="2">The sequence shown here is derived from an EMBL/GenBank/DDBJ whole genome shotgun (WGS) entry which is preliminary data.</text>
</comment>
<evidence type="ECO:0000313" key="3">
    <source>
        <dbReference type="Proteomes" id="UP001409291"/>
    </source>
</evidence>
<dbReference type="Proteomes" id="UP001409291">
    <property type="component" value="Unassembled WGS sequence"/>
</dbReference>
<dbReference type="Gene3D" id="2.40.160.60">
    <property type="entry name" value="Outer membrane protein transport protein (OMPP1/FadL/TodX)"/>
    <property type="match status" value="1"/>
</dbReference>